<keyword evidence="2" id="KW-0378">Hydrolase</keyword>
<feature type="domain" description="LD-carboxypeptidase C-terminal" evidence="5">
    <location>
        <begin position="201"/>
        <end position="320"/>
    </location>
</feature>
<evidence type="ECO:0000256" key="1">
    <source>
        <dbReference type="ARBA" id="ARBA00010233"/>
    </source>
</evidence>
<dbReference type="GO" id="GO:0016787">
    <property type="term" value="F:hydrolase activity"/>
    <property type="evidence" value="ECO:0007669"/>
    <property type="project" value="UniProtKB-KW"/>
</dbReference>
<comment type="similarity">
    <text evidence="1">Belongs to the peptidase S66 family.</text>
</comment>
<accession>A0A0P6WUZ3</accession>
<sequence>MITYPLLKKHSTVGLTAPSSGVPHELHDSLKKAIAKMEEKGYIIECGDTVWKQHKAKSAPATERAAELNRMLQDDSISLITPPWGGELLIEVLELIDYEQIKPKWVLGYSDISALLLAITLKTGMATAHGTNLIDLRGEVTDPTTKQWKNVLSAEKGSSVTQFSSQKYQKEWNHEEPSPHVFHLTEPTVWKTIGDRKVEMEGRFLGGCIDVIRNLIGTPFGDVASFRKKHIVGETIIWYFENCEINTADLRRTLVQMRLAGWLDHSSGLLFGRSAANIPVDGYSAEDVYYEIAKELQIPVAYDIDCGHQPPQITFINGAYGKVEVHDGKGKITQTFR</sequence>
<organism evidence="6 7">
    <name type="scientific">Rossellomorea vietnamensis</name>
    <dbReference type="NCBI Taxonomy" id="218284"/>
    <lineage>
        <taxon>Bacteria</taxon>
        <taxon>Bacillati</taxon>
        <taxon>Bacillota</taxon>
        <taxon>Bacilli</taxon>
        <taxon>Bacillales</taxon>
        <taxon>Bacillaceae</taxon>
        <taxon>Rossellomorea</taxon>
    </lineage>
</organism>
<dbReference type="PATRIC" id="fig|218284.4.peg.3333"/>
<dbReference type="OrthoDB" id="9807329at2"/>
<dbReference type="InterPro" id="IPR029062">
    <property type="entry name" value="Class_I_gatase-like"/>
</dbReference>
<protein>
    <submittedName>
        <fullName evidence="6">Peptidase S66</fullName>
    </submittedName>
</protein>
<dbReference type="InterPro" id="IPR003507">
    <property type="entry name" value="S66_fam"/>
</dbReference>
<dbReference type="InterPro" id="IPR027478">
    <property type="entry name" value="LdcA_N"/>
</dbReference>
<evidence type="ECO:0000313" key="7">
    <source>
        <dbReference type="Proteomes" id="UP000050398"/>
    </source>
</evidence>
<dbReference type="Gene3D" id="3.40.50.10740">
    <property type="entry name" value="Class I glutamine amidotransferase-like"/>
    <property type="match status" value="1"/>
</dbReference>
<dbReference type="PIRSF" id="PIRSF028757">
    <property type="entry name" value="LD-carboxypeptidase"/>
    <property type="match status" value="1"/>
</dbReference>
<dbReference type="Pfam" id="PF02016">
    <property type="entry name" value="Peptidase_S66"/>
    <property type="match status" value="1"/>
</dbReference>
<dbReference type="RefSeq" id="WP_060672068.1">
    <property type="nucleotide sequence ID" value="NZ_LIXZ01000005.1"/>
</dbReference>
<dbReference type="SUPFAM" id="SSF52317">
    <property type="entry name" value="Class I glutamine amidotransferase-like"/>
    <property type="match status" value="1"/>
</dbReference>
<name>A0A0P6WUZ3_9BACI</name>
<reference evidence="6 7" key="1">
    <citation type="submission" date="2015-08" db="EMBL/GenBank/DDBJ databases">
        <title>Draft Genome Sequence of Bacillus vietnamensis UCD-SED5.</title>
        <authorList>
            <person name="Lee R.D."/>
            <person name="Jospin G."/>
            <person name="Lang J.M."/>
            <person name="Coil D.A."/>
            <person name="Eisen J.A."/>
        </authorList>
    </citation>
    <scope>NUCLEOTIDE SEQUENCE [LARGE SCALE GENOMIC DNA]</scope>
    <source>
        <strain evidence="6 7">UCD-SED5</strain>
    </source>
</reference>
<evidence type="ECO:0000313" key="6">
    <source>
        <dbReference type="EMBL" id="KPL60099.1"/>
    </source>
</evidence>
<dbReference type="InterPro" id="IPR040921">
    <property type="entry name" value="Peptidase_S66C"/>
</dbReference>
<gene>
    <name evidence="6" type="ORF">AM506_08530</name>
</gene>
<feature type="active site" description="Charge relay system" evidence="3">
    <location>
        <position position="241"/>
    </location>
</feature>
<feature type="active site" description="Nucleophile" evidence="3">
    <location>
        <position position="110"/>
    </location>
</feature>
<dbReference type="Gene3D" id="3.50.30.60">
    <property type="entry name" value="LD-carboxypeptidase A C-terminal domain-like"/>
    <property type="match status" value="1"/>
</dbReference>
<dbReference type="AlphaFoldDB" id="A0A0P6WUZ3"/>
<dbReference type="Proteomes" id="UP000050398">
    <property type="component" value="Unassembled WGS sequence"/>
</dbReference>
<feature type="active site" description="Charge relay system" evidence="3">
    <location>
        <position position="308"/>
    </location>
</feature>
<proteinExistence type="inferred from homology"/>
<dbReference type="CDD" id="cd07062">
    <property type="entry name" value="Peptidase_S66_mccF_like"/>
    <property type="match status" value="1"/>
</dbReference>
<evidence type="ECO:0000259" key="4">
    <source>
        <dbReference type="Pfam" id="PF02016"/>
    </source>
</evidence>
<evidence type="ECO:0000256" key="2">
    <source>
        <dbReference type="ARBA" id="ARBA00022801"/>
    </source>
</evidence>
<evidence type="ECO:0000259" key="5">
    <source>
        <dbReference type="Pfam" id="PF17676"/>
    </source>
</evidence>
<feature type="domain" description="LD-carboxypeptidase N-terminal" evidence="4">
    <location>
        <begin position="13"/>
        <end position="130"/>
    </location>
</feature>
<dbReference type="PANTHER" id="PTHR30237:SF5">
    <property type="entry name" value="CARBOXYPEPTIDASE VC_A0337-RELATED"/>
    <property type="match status" value="1"/>
</dbReference>
<dbReference type="InterPro" id="IPR027461">
    <property type="entry name" value="Carboxypeptidase_A_C_sf"/>
</dbReference>
<dbReference type="EMBL" id="LIXZ01000005">
    <property type="protein sequence ID" value="KPL60099.1"/>
    <property type="molecule type" value="Genomic_DNA"/>
</dbReference>
<dbReference type="SUPFAM" id="SSF141986">
    <property type="entry name" value="LD-carboxypeptidase A C-terminal domain-like"/>
    <property type="match status" value="1"/>
</dbReference>
<evidence type="ECO:0000256" key="3">
    <source>
        <dbReference type="PIRSR" id="PIRSR028757-1"/>
    </source>
</evidence>
<dbReference type="InterPro" id="IPR040449">
    <property type="entry name" value="Peptidase_S66_N"/>
</dbReference>
<dbReference type="PANTHER" id="PTHR30237">
    <property type="entry name" value="MURAMOYLTETRAPEPTIDE CARBOXYPEPTIDASE"/>
    <property type="match status" value="1"/>
</dbReference>
<dbReference type="Pfam" id="PF17676">
    <property type="entry name" value="Peptidase_S66C"/>
    <property type="match status" value="1"/>
</dbReference>
<comment type="caution">
    <text evidence="6">The sequence shown here is derived from an EMBL/GenBank/DDBJ whole genome shotgun (WGS) entry which is preliminary data.</text>
</comment>